<evidence type="ECO:0008006" key="15">
    <source>
        <dbReference type="Google" id="ProtNLM"/>
    </source>
</evidence>
<keyword evidence="12" id="KW-0472">Membrane</keyword>
<evidence type="ECO:0000256" key="9">
    <source>
        <dbReference type="ARBA" id="ARBA00023002"/>
    </source>
</evidence>
<evidence type="ECO:0000256" key="11">
    <source>
        <dbReference type="ARBA" id="ARBA00023033"/>
    </source>
</evidence>
<dbReference type="InterPro" id="IPR036396">
    <property type="entry name" value="Cyt_P450_sf"/>
</dbReference>
<dbReference type="PANTHER" id="PTHR24292">
    <property type="entry name" value="CYTOCHROME P450"/>
    <property type="match status" value="1"/>
</dbReference>
<evidence type="ECO:0000313" key="13">
    <source>
        <dbReference type="EnsemblMetazoa" id="XP_050513849.1"/>
    </source>
</evidence>
<keyword evidence="14" id="KW-1185">Reference proteome</keyword>
<comment type="similarity">
    <text evidence="4">Belongs to the cytochrome P450 family.</text>
</comment>
<proteinExistence type="inferred from homology"/>
<evidence type="ECO:0000256" key="1">
    <source>
        <dbReference type="ARBA" id="ARBA00001971"/>
    </source>
</evidence>
<dbReference type="Proteomes" id="UP001652700">
    <property type="component" value="Unplaced"/>
</dbReference>
<dbReference type="RefSeq" id="XP_050513849.1">
    <property type="nucleotide sequence ID" value="XM_050657892.1"/>
</dbReference>
<keyword evidence="9" id="KW-0560">Oxidoreductase</keyword>
<evidence type="ECO:0000256" key="7">
    <source>
        <dbReference type="ARBA" id="ARBA00022824"/>
    </source>
</evidence>
<evidence type="ECO:0000256" key="2">
    <source>
        <dbReference type="ARBA" id="ARBA00004174"/>
    </source>
</evidence>
<comment type="cofactor">
    <cofactor evidence="1">
        <name>heme</name>
        <dbReference type="ChEBI" id="CHEBI:30413"/>
    </cofactor>
</comment>
<evidence type="ECO:0000256" key="3">
    <source>
        <dbReference type="ARBA" id="ARBA00004406"/>
    </source>
</evidence>
<keyword evidence="8" id="KW-0492">Microsome</keyword>
<evidence type="ECO:0000256" key="10">
    <source>
        <dbReference type="ARBA" id="ARBA00023004"/>
    </source>
</evidence>
<dbReference type="EnsemblMetazoa" id="XM_050657892.1">
    <property type="protein sequence ID" value="XP_050513849.1"/>
    <property type="gene ID" value="LOC126889538"/>
</dbReference>
<name>A0ABM5KUI7_DIAVI</name>
<accession>A0ABM5KUI7</accession>
<dbReference type="InterPro" id="IPR001128">
    <property type="entry name" value="Cyt_P450"/>
</dbReference>
<keyword evidence="10" id="KW-0408">Iron</keyword>
<dbReference type="Gene3D" id="1.10.630.10">
    <property type="entry name" value="Cytochrome P450"/>
    <property type="match status" value="1"/>
</dbReference>
<protein>
    <recommendedName>
        <fullName evidence="15">Cytochrome P450 6k1-like</fullName>
    </recommendedName>
</protein>
<organism evidence="13 14">
    <name type="scientific">Diabrotica virgifera virgifera</name>
    <name type="common">western corn rootworm</name>
    <dbReference type="NCBI Taxonomy" id="50390"/>
    <lineage>
        <taxon>Eukaryota</taxon>
        <taxon>Metazoa</taxon>
        <taxon>Ecdysozoa</taxon>
        <taxon>Arthropoda</taxon>
        <taxon>Hexapoda</taxon>
        <taxon>Insecta</taxon>
        <taxon>Pterygota</taxon>
        <taxon>Neoptera</taxon>
        <taxon>Endopterygota</taxon>
        <taxon>Coleoptera</taxon>
        <taxon>Polyphaga</taxon>
        <taxon>Cucujiformia</taxon>
        <taxon>Chrysomeloidea</taxon>
        <taxon>Chrysomelidae</taxon>
        <taxon>Galerucinae</taxon>
        <taxon>Diabroticina</taxon>
        <taxon>Diabroticites</taxon>
        <taxon>Diabrotica</taxon>
    </lineage>
</organism>
<dbReference type="PANTHER" id="PTHR24292:SF45">
    <property type="entry name" value="CYTOCHROME P450 6G1-RELATED"/>
    <property type="match status" value="1"/>
</dbReference>
<keyword evidence="6" id="KW-0479">Metal-binding</keyword>
<evidence type="ECO:0000256" key="8">
    <source>
        <dbReference type="ARBA" id="ARBA00022848"/>
    </source>
</evidence>
<keyword evidence="11" id="KW-0503">Monooxygenase</keyword>
<comment type="subcellular location">
    <subcellularLocation>
        <location evidence="3">Endoplasmic reticulum membrane</location>
        <topology evidence="3">Peripheral membrane protein</topology>
    </subcellularLocation>
    <subcellularLocation>
        <location evidence="2">Microsome membrane</location>
        <topology evidence="2">Peripheral membrane protein</topology>
    </subcellularLocation>
</comment>
<evidence type="ECO:0000313" key="14">
    <source>
        <dbReference type="Proteomes" id="UP001652700"/>
    </source>
</evidence>
<sequence>MEANGRGLCPAVDEHRLKKKKKKKKIHMILKGLHNMYFVLETLRKYGVLPFLDREAVNDYRLESTDLVIEKGMTVYIHLFAFMRDPKYFPYPLKFDPERLADKNFNTDELLYFPFGDRPKACIGKRLGLLALGACLSHVLLNFKIEKCE</sequence>
<reference evidence="13" key="1">
    <citation type="submission" date="2025-05" db="UniProtKB">
        <authorList>
            <consortium name="EnsemblMetazoa"/>
        </authorList>
    </citation>
    <scope>IDENTIFICATION</scope>
</reference>
<evidence type="ECO:0000256" key="5">
    <source>
        <dbReference type="ARBA" id="ARBA00022617"/>
    </source>
</evidence>
<dbReference type="SUPFAM" id="SSF48264">
    <property type="entry name" value="Cytochrome P450"/>
    <property type="match status" value="1"/>
</dbReference>
<dbReference type="PRINTS" id="PR00463">
    <property type="entry name" value="EP450I"/>
</dbReference>
<dbReference type="InterPro" id="IPR002401">
    <property type="entry name" value="Cyt_P450_E_grp-I"/>
</dbReference>
<dbReference type="GeneID" id="126889538"/>
<keyword evidence="7" id="KW-0256">Endoplasmic reticulum</keyword>
<dbReference type="InterPro" id="IPR050476">
    <property type="entry name" value="Insect_CytP450_Detox"/>
</dbReference>
<evidence type="ECO:0000256" key="12">
    <source>
        <dbReference type="ARBA" id="ARBA00023136"/>
    </source>
</evidence>
<keyword evidence="5" id="KW-0349">Heme</keyword>
<dbReference type="Pfam" id="PF00067">
    <property type="entry name" value="p450"/>
    <property type="match status" value="1"/>
</dbReference>
<evidence type="ECO:0000256" key="6">
    <source>
        <dbReference type="ARBA" id="ARBA00022723"/>
    </source>
</evidence>
<evidence type="ECO:0000256" key="4">
    <source>
        <dbReference type="ARBA" id="ARBA00010617"/>
    </source>
</evidence>